<dbReference type="AlphaFoldDB" id="A0A1D1VCI0"/>
<keyword evidence="5" id="KW-0430">Lectin</keyword>
<dbReference type="PANTHER" id="PTHR45713">
    <property type="entry name" value="FTP DOMAIN-CONTAINING PROTEIN"/>
    <property type="match status" value="1"/>
</dbReference>
<keyword evidence="9" id="KW-1133">Transmembrane helix</keyword>
<evidence type="ECO:0000256" key="7">
    <source>
        <dbReference type="ARBA" id="ARBA00023157"/>
    </source>
</evidence>
<evidence type="ECO:0000256" key="4">
    <source>
        <dbReference type="ARBA" id="ARBA00022723"/>
    </source>
</evidence>
<dbReference type="Proteomes" id="UP000186922">
    <property type="component" value="Unassembled WGS sequence"/>
</dbReference>
<keyword evidence="9" id="KW-0472">Membrane</keyword>
<feature type="domain" description="Fucolectin tachylectin-4 pentraxin-1" evidence="11">
    <location>
        <begin position="28"/>
        <end position="185"/>
    </location>
</feature>
<evidence type="ECO:0000256" key="1">
    <source>
        <dbReference type="ARBA" id="ARBA00002219"/>
    </source>
</evidence>
<feature type="signal peptide" evidence="10">
    <location>
        <begin position="1"/>
        <end position="23"/>
    </location>
</feature>
<dbReference type="SMART" id="SM00607">
    <property type="entry name" value="FTP"/>
    <property type="match status" value="1"/>
</dbReference>
<keyword evidence="13" id="KW-1185">Reference proteome</keyword>
<sequence length="422" mass="46287">MEYRLSWLITVLVFAYKLPCLCADIVDVKNAALQKPAIQSSTFRDNVEVFGARLANDESPQTCAKTQWSWMLFWRVDLMDNAAVAGANITLRWEYFGSVDNRFLYQVELQVGDENIPLASSCGTEALLLDKPNEYNIEIVCQNVTVGRFVTINVTPSYAGTVTTGSPQLTLCDVKVFTVVTDTSSGVAADSSGGNDALVASSHTSELIAEDDPKGGSGLSYLHSDSPSTESNMTHSLSDRGSRTTTPKRKVFREIVTKTKIERLLRGMKTPVSATTPRRESVMADDDDQRHNMGPTPNLEITSDEGALALEVMALKEDMNAKLRLMQHYVVFSSVAVGILLLLGLSIGIYMIWRLTSSAATGEIQPGSSQEFSFKSPPSPSPQVALKTLHRPGTFKRVTEFPKDCVPKDVRHDAFVARGLMF</sequence>
<proteinExistence type="inferred from homology"/>
<organism evidence="12 13">
    <name type="scientific">Ramazzottius varieornatus</name>
    <name type="common">Water bear</name>
    <name type="synonym">Tardigrade</name>
    <dbReference type="NCBI Taxonomy" id="947166"/>
    <lineage>
        <taxon>Eukaryota</taxon>
        <taxon>Metazoa</taxon>
        <taxon>Ecdysozoa</taxon>
        <taxon>Tardigrada</taxon>
        <taxon>Eutardigrada</taxon>
        <taxon>Parachela</taxon>
        <taxon>Hypsibioidea</taxon>
        <taxon>Ramazzottiidae</taxon>
        <taxon>Ramazzottius</taxon>
    </lineage>
</organism>
<keyword evidence="7" id="KW-1015">Disulfide bond</keyword>
<dbReference type="EMBL" id="BDGG01000005">
    <property type="protein sequence ID" value="GAU99339.1"/>
    <property type="molecule type" value="Genomic_DNA"/>
</dbReference>
<evidence type="ECO:0000256" key="5">
    <source>
        <dbReference type="ARBA" id="ARBA00022734"/>
    </source>
</evidence>
<comment type="similarity">
    <text evidence="2">Belongs to the fucolectin family.</text>
</comment>
<evidence type="ECO:0000313" key="12">
    <source>
        <dbReference type="EMBL" id="GAU99339.1"/>
    </source>
</evidence>
<dbReference type="InterPro" id="IPR008979">
    <property type="entry name" value="Galactose-bd-like_sf"/>
</dbReference>
<dbReference type="PANTHER" id="PTHR45713:SF15">
    <property type="entry name" value="F5_8 TYPE C DOMAIN-CONTAINING PROTEIN"/>
    <property type="match status" value="1"/>
</dbReference>
<evidence type="ECO:0000259" key="11">
    <source>
        <dbReference type="SMART" id="SM00607"/>
    </source>
</evidence>
<evidence type="ECO:0000256" key="10">
    <source>
        <dbReference type="SAM" id="SignalP"/>
    </source>
</evidence>
<dbReference type="GO" id="GO:0010185">
    <property type="term" value="P:regulation of cellular defense response"/>
    <property type="evidence" value="ECO:0007669"/>
    <property type="project" value="UniProtKB-ARBA"/>
</dbReference>
<evidence type="ECO:0000313" key="13">
    <source>
        <dbReference type="Proteomes" id="UP000186922"/>
    </source>
</evidence>
<dbReference type="InterPro" id="IPR006585">
    <property type="entry name" value="FTP1"/>
</dbReference>
<evidence type="ECO:0000256" key="6">
    <source>
        <dbReference type="ARBA" id="ARBA00022837"/>
    </source>
</evidence>
<dbReference type="OrthoDB" id="6102375at2759"/>
<accession>A0A1D1VCI0</accession>
<evidence type="ECO:0000256" key="3">
    <source>
        <dbReference type="ARBA" id="ARBA00011233"/>
    </source>
</evidence>
<keyword evidence="9" id="KW-0812">Transmembrane</keyword>
<keyword evidence="10" id="KW-0732">Signal</keyword>
<feature type="region of interest" description="Disordered" evidence="8">
    <location>
        <begin position="203"/>
        <end position="248"/>
    </location>
</feature>
<evidence type="ECO:0000256" key="8">
    <source>
        <dbReference type="SAM" id="MobiDB-lite"/>
    </source>
</evidence>
<feature type="chain" id="PRO_5008898260" description="Fucolectin tachylectin-4 pentraxin-1 domain-containing protein" evidence="10">
    <location>
        <begin position="24"/>
        <end position="422"/>
    </location>
</feature>
<evidence type="ECO:0000256" key="9">
    <source>
        <dbReference type="SAM" id="Phobius"/>
    </source>
</evidence>
<dbReference type="Gene3D" id="2.60.120.260">
    <property type="entry name" value="Galactose-binding domain-like"/>
    <property type="match status" value="1"/>
</dbReference>
<evidence type="ECO:0000256" key="2">
    <source>
        <dbReference type="ARBA" id="ARBA00010147"/>
    </source>
</evidence>
<gene>
    <name evidence="12" type="primary">RvY_10358-1</name>
    <name evidence="12" type="synonym">RvY_10358.1</name>
    <name evidence="12" type="ORF">RvY_10358</name>
</gene>
<protein>
    <recommendedName>
        <fullName evidence="11">Fucolectin tachylectin-4 pentraxin-1 domain-containing protein</fullName>
    </recommendedName>
</protein>
<reference evidence="12 13" key="1">
    <citation type="journal article" date="2016" name="Nat. Commun.">
        <title>Extremotolerant tardigrade genome and improved radiotolerance of human cultured cells by tardigrade-unique protein.</title>
        <authorList>
            <person name="Hashimoto T."/>
            <person name="Horikawa D.D."/>
            <person name="Saito Y."/>
            <person name="Kuwahara H."/>
            <person name="Kozuka-Hata H."/>
            <person name="Shin-I T."/>
            <person name="Minakuchi Y."/>
            <person name="Ohishi K."/>
            <person name="Motoyama A."/>
            <person name="Aizu T."/>
            <person name="Enomoto A."/>
            <person name="Kondo K."/>
            <person name="Tanaka S."/>
            <person name="Hara Y."/>
            <person name="Koshikawa S."/>
            <person name="Sagara H."/>
            <person name="Miura T."/>
            <person name="Yokobori S."/>
            <person name="Miyagawa K."/>
            <person name="Suzuki Y."/>
            <person name="Kubo T."/>
            <person name="Oyama M."/>
            <person name="Kohara Y."/>
            <person name="Fujiyama A."/>
            <person name="Arakawa K."/>
            <person name="Katayama T."/>
            <person name="Toyoda A."/>
            <person name="Kunieda T."/>
        </authorList>
    </citation>
    <scope>NUCLEOTIDE SEQUENCE [LARGE SCALE GENOMIC DNA]</scope>
    <source>
        <strain evidence="12 13">YOKOZUNA-1</strain>
    </source>
</reference>
<comment type="function">
    <text evidence="1">Acts as a defensive agent. Recognizes blood group fucosylated oligosaccharides including A, B, H and Lewis B-type antigens. Does not recognize Lewis A antigen and has low affinity for monovalent haptens.</text>
</comment>
<name>A0A1D1VCI0_RAMVA</name>
<feature type="region of interest" description="Disordered" evidence="8">
    <location>
        <begin position="273"/>
        <end position="301"/>
    </location>
</feature>
<keyword evidence="6" id="KW-0106">Calcium</keyword>
<comment type="subunit">
    <text evidence="3">Homotrimer.</text>
</comment>
<comment type="caution">
    <text evidence="12">The sequence shown here is derived from an EMBL/GenBank/DDBJ whole genome shotgun (WGS) entry which is preliminary data.</text>
</comment>
<dbReference type="GO" id="GO:0001868">
    <property type="term" value="P:regulation of complement activation, lectin pathway"/>
    <property type="evidence" value="ECO:0007669"/>
    <property type="project" value="UniProtKB-ARBA"/>
</dbReference>
<feature type="transmembrane region" description="Helical" evidence="9">
    <location>
        <begin position="329"/>
        <end position="353"/>
    </location>
</feature>
<dbReference type="SUPFAM" id="SSF49785">
    <property type="entry name" value="Galactose-binding domain-like"/>
    <property type="match status" value="1"/>
</dbReference>
<dbReference type="GO" id="GO:0046872">
    <property type="term" value="F:metal ion binding"/>
    <property type="evidence" value="ECO:0007669"/>
    <property type="project" value="UniProtKB-KW"/>
</dbReference>
<feature type="compositionally biased region" description="Polar residues" evidence="8">
    <location>
        <begin position="223"/>
        <end position="236"/>
    </location>
</feature>
<keyword evidence="4" id="KW-0479">Metal-binding</keyword>
<dbReference type="InterPro" id="IPR051941">
    <property type="entry name" value="BG_Antigen-Binding_Lectin"/>
</dbReference>
<dbReference type="GO" id="GO:0042806">
    <property type="term" value="F:fucose binding"/>
    <property type="evidence" value="ECO:0007669"/>
    <property type="project" value="UniProtKB-ARBA"/>
</dbReference>